<proteinExistence type="predicted"/>
<gene>
    <name evidence="6" type="ordered locus">Tsac_2800</name>
</gene>
<sequence>MDFISFILETFESSVFFGSLFALALFLRYRFKNADRLNVIFREIGIVNKSGKLPRIKSQSKTGNITKYELMLPYGISIEDFRNKIDKLEQALCGEVILHKKGTFIELTVNQNVIPEYVDFKYIKVKPGEVILGYSRNGPFKLKFSDEYPHMIIGGTSGSGKSVFLRQLIVQLILTGGVDLYLIDLKFGVEFYIFHDCKYVKEYAENVDDALRVMLLIKDITYKRFNELKKQNAVNTEEYYIKPIFVIVDEFKNIIDNKKLKSIFEELLRICRAVNIHFIIATQRPDKDTVPGGLKANIAMTCAFKTRDAINSRILLENDKASNIEIPGRFIFQFKDDIELQSPFISIKEARFLIKNTLVRKNIETSGVIDLADREGSENNSVY</sequence>
<dbReference type="PANTHER" id="PTHR22683">
    <property type="entry name" value="SPORULATION PROTEIN RELATED"/>
    <property type="match status" value="1"/>
</dbReference>
<evidence type="ECO:0000256" key="4">
    <source>
        <dbReference type="SAM" id="Phobius"/>
    </source>
</evidence>
<keyword evidence="2 3" id="KW-0067">ATP-binding</keyword>
<dbReference type="PROSITE" id="PS50901">
    <property type="entry name" value="FTSK"/>
    <property type="match status" value="1"/>
</dbReference>
<dbReference type="InterPro" id="IPR027417">
    <property type="entry name" value="P-loop_NTPase"/>
</dbReference>
<feature type="domain" description="FtsK" evidence="5">
    <location>
        <begin position="137"/>
        <end position="313"/>
    </location>
</feature>
<keyword evidence="1 3" id="KW-0547">Nucleotide-binding</keyword>
<name>I3WBZ6_THESW</name>
<dbReference type="CDD" id="cd01127">
    <property type="entry name" value="TrwB_TraG_TraD_VirD4"/>
    <property type="match status" value="1"/>
</dbReference>
<evidence type="ECO:0000256" key="3">
    <source>
        <dbReference type="PROSITE-ProRule" id="PRU00289"/>
    </source>
</evidence>
<organism evidence="6 7">
    <name type="scientific">Thermoanaerobacterium saccharolyticum (strain DSM 8691 / JW/SL-YS485)</name>
    <dbReference type="NCBI Taxonomy" id="1094508"/>
    <lineage>
        <taxon>Bacteria</taxon>
        <taxon>Bacillati</taxon>
        <taxon>Bacillota</taxon>
        <taxon>Clostridia</taxon>
        <taxon>Thermoanaerobacterales</taxon>
        <taxon>Thermoanaerobacteraceae</taxon>
        <taxon>Thermoanaerobacterium</taxon>
    </lineage>
</organism>
<dbReference type="GO" id="GO:0003677">
    <property type="term" value="F:DNA binding"/>
    <property type="evidence" value="ECO:0007669"/>
    <property type="project" value="InterPro"/>
</dbReference>
<keyword evidence="6" id="KW-0131">Cell cycle</keyword>
<dbReference type="EMBL" id="CP003185">
    <property type="protein sequence ID" value="AFK94347.1"/>
    <property type="molecule type" value="Genomic_DNA"/>
</dbReference>
<dbReference type="Proteomes" id="UP000006178">
    <property type="component" value="Plasmid pMU3262"/>
</dbReference>
<feature type="binding site" evidence="3">
    <location>
        <begin position="155"/>
        <end position="162"/>
    </location>
    <ligand>
        <name>ATP</name>
        <dbReference type="ChEBI" id="CHEBI:30616"/>
    </ligand>
</feature>
<keyword evidence="6" id="KW-0614">Plasmid</keyword>
<keyword evidence="4" id="KW-0812">Transmembrane</keyword>
<keyword evidence="4" id="KW-1133">Transmembrane helix</keyword>
<dbReference type="RefSeq" id="WP_014759618.1">
    <property type="nucleotide sequence ID" value="NC_017998.1"/>
</dbReference>
<evidence type="ECO:0000313" key="7">
    <source>
        <dbReference type="Proteomes" id="UP000006178"/>
    </source>
</evidence>
<evidence type="ECO:0000256" key="1">
    <source>
        <dbReference type="ARBA" id="ARBA00022741"/>
    </source>
</evidence>
<geneLocation type="plasmid" evidence="6 7">
    <name>pMU3262</name>
</geneLocation>
<keyword evidence="4" id="KW-0472">Membrane</keyword>
<reference evidence="6 7" key="1">
    <citation type="journal article" date="2014" name="Appl. Environ. Microbiol.">
        <title>Profile of Secreted Hydrolases, Associated Proteins, and SlpA in Thermoanaerobacterium saccharolyticum during the Degradation of Hemicellulose.</title>
        <authorList>
            <person name="Currie D.H."/>
            <person name="Guss A.M."/>
            <person name="Herring C.D."/>
            <person name="Giannone R.J."/>
            <person name="Johnson C.M."/>
            <person name="Lankford P.K."/>
            <person name="Brown S.D."/>
            <person name="Hettich R.L."/>
            <person name="Lynd L.R."/>
        </authorList>
    </citation>
    <scope>NUCLEOTIDE SEQUENCE [LARGE SCALE GENOMIC DNA]</scope>
    <source>
        <strain evidence="7">DSM 8691 / JW/SL-YS485</strain>
    </source>
</reference>
<dbReference type="InterPro" id="IPR050206">
    <property type="entry name" value="FtsK/SpoIIIE/SftA"/>
</dbReference>
<dbReference type="AlphaFoldDB" id="I3WBZ6"/>
<keyword evidence="6" id="KW-0132">Cell division</keyword>
<dbReference type="Gene3D" id="3.40.50.300">
    <property type="entry name" value="P-loop containing nucleotide triphosphate hydrolases"/>
    <property type="match status" value="1"/>
</dbReference>
<keyword evidence="7" id="KW-1185">Reference proteome</keyword>
<accession>I3WBZ6</accession>
<dbReference type="Pfam" id="PF01580">
    <property type="entry name" value="FtsK_SpoIIIE"/>
    <property type="match status" value="1"/>
</dbReference>
<dbReference type="SUPFAM" id="SSF52540">
    <property type="entry name" value="P-loop containing nucleoside triphosphate hydrolases"/>
    <property type="match status" value="1"/>
</dbReference>
<evidence type="ECO:0000259" key="5">
    <source>
        <dbReference type="PROSITE" id="PS50901"/>
    </source>
</evidence>
<evidence type="ECO:0000313" key="6">
    <source>
        <dbReference type="EMBL" id="AFK94347.1"/>
    </source>
</evidence>
<feature type="transmembrane region" description="Helical" evidence="4">
    <location>
        <begin position="6"/>
        <end position="27"/>
    </location>
</feature>
<dbReference type="PANTHER" id="PTHR22683:SF1">
    <property type="entry name" value="TYPE VII SECRETION SYSTEM PROTEIN ESSC"/>
    <property type="match status" value="1"/>
</dbReference>
<dbReference type="KEGG" id="tsh:Tsac_2800"/>
<dbReference type="InterPro" id="IPR002543">
    <property type="entry name" value="FtsK_dom"/>
</dbReference>
<dbReference type="GO" id="GO:0005524">
    <property type="term" value="F:ATP binding"/>
    <property type="evidence" value="ECO:0007669"/>
    <property type="project" value="UniProtKB-UniRule"/>
</dbReference>
<evidence type="ECO:0000256" key="2">
    <source>
        <dbReference type="ARBA" id="ARBA00022840"/>
    </source>
</evidence>
<dbReference type="PATRIC" id="fig|1094508.3.peg.2829"/>
<dbReference type="BioCyc" id="TSAC1094508:GLMA-2846-MONOMER"/>
<protein>
    <submittedName>
        <fullName evidence="6">Cell division FtsK/SpoIIIE</fullName>
    </submittedName>
</protein>
<dbReference type="GO" id="GO:0051301">
    <property type="term" value="P:cell division"/>
    <property type="evidence" value="ECO:0007669"/>
    <property type="project" value="UniProtKB-KW"/>
</dbReference>